<protein>
    <recommendedName>
        <fullName evidence="4">Large polyvalent protein associated domain-containing protein</fullName>
    </recommendedName>
</protein>
<evidence type="ECO:0008006" key="4">
    <source>
        <dbReference type="Google" id="ProtNLM"/>
    </source>
</evidence>
<proteinExistence type="predicted"/>
<reference evidence="2 3" key="1">
    <citation type="journal article" date="2016" name="Nat. Commun.">
        <title>Thousands of microbial genomes shed light on interconnected biogeochemical processes in an aquifer system.</title>
        <authorList>
            <person name="Anantharaman K."/>
            <person name="Brown C.T."/>
            <person name="Hug L.A."/>
            <person name="Sharon I."/>
            <person name="Castelle C.J."/>
            <person name="Probst A.J."/>
            <person name="Thomas B.C."/>
            <person name="Singh A."/>
            <person name="Wilkins M.J."/>
            <person name="Karaoz U."/>
            <person name="Brodie E.L."/>
            <person name="Williams K.H."/>
            <person name="Hubbard S.S."/>
            <person name="Banfield J.F."/>
        </authorList>
    </citation>
    <scope>NUCLEOTIDE SEQUENCE [LARGE SCALE GENOMIC DNA]</scope>
</reference>
<dbReference type="EMBL" id="MHLZ01000025">
    <property type="protein sequence ID" value="OGZ19640.1"/>
    <property type="molecule type" value="Genomic_DNA"/>
</dbReference>
<gene>
    <name evidence="2" type="ORF">A2626_02810</name>
</gene>
<feature type="compositionally biased region" description="Low complexity" evidence="1">
    <location>
        <begin position="11"/>
        <end position="20"/>
    </location>
</feature>
<evidence type="ECO:0000313" key="2">
    <source>
        <dbReference type="EMBL" id="OGZ19640.1"/>
    </source>
</evidence>
<feature type="region of interest" description="Disordered" evidence="1">
    <location>
        <begin position="1"/>
        <end position="20"/>
    </location>
</feature>
<comment type="caution">
    <text evidence="2">The sequence shown here is derived from an EMBL/GenBank/DDBJ whole genome shotgun (WGS) entry which is preliminary data.</text>
</comment>
<evidence type="ECO:0000313" key="3">
    <source>
        <dbReference type="Proteomes" id="UP000177360"/>
    </source>
</evidence>
<dbReference type="Proteomes" id="UP000177360">
    <property type="component" value="Unassembled WGS sequence"/>
</dbReference>
<name>A0A1G2E2Q3_9BACT</name>
<sequence>MDTTSKYIQDPNNPNASIPNPNYGKKLSFIDFLKEIPATTQKVINVIQGLSNPSVGMVQLASNKKVQEAGLSMGKEVLRGTARSGGSVAMTLATPFIGTQELTSEQFENDPDLKWAKETIFGKDPVKSLQTRIAEAEVKTKPYLGKTALPLSVVGVGLMTGLDFTGAGGEKNAIKLLSKTSKIEEVGNILKSLKVADELIPEYSKVFAGITKEAEVANKLNEVQKATKVVGLEKELRQTYLSSKPAIEENLGKVWQELDMSEAGERILTGEAGQTAGGEWIGKPSSFPDWIPENLRSKELFDKVMNGLSDVEGIKFPVGNRPKQRELYNILLDEVEKKSGLDSSKIRNQIIEIYGEINKGEITESVRGGVRGSLAGAISKEQLPRGIEELGEIKPALQGGDLATKEAGFLIGKERQFLQSVKEARPDIPIKIGGQYIPRSTDNLAIQARNLIKDNLAEAESIARVGTDDKAVAIASELIKHYGDEAIKTSDQAVKNTLYEKASEVAHTTAEKLTELGRGVQAASIMGRLTPEGMLRFAAKEINKYNDAVDTSKGLFGLKKKIPQLTPEQTETILKEMKNISAMPDGTKKAIAFKKVADAVADIIPSSNFKKFISLWKAGLLTGIKTSGLNTLSNLFHGTSEVIKDIPASAVDSVAGLFTKERTLAFTTKGTLEGIKEGFIKGWQYLTTGLDERNIGAKLDLKKVSFGKGKVAKALQKYEESIFHLMGAEDQPFYYGAKARSLASQAIAQAKNEGLKGAEATKFIEDLIKNPTDKMMKYAVSDAEIAVFQNKTTLGEIAQAVQKAPGGEIVVPFGRTPASVATQMINYSPIGIVKTIVENIGKGKFDQRAFSQGIGRAITGTGAMYIGTELFKKGLISLSYPTSEKEQKLWELEGRTANSINIGGKWRNISIFGPAGNLLIAGGNYQQALEESGSPTQAIIASSLGGIKSLKEQTFLSGINQIINAIDNPQTSAVGYAGGLISSLIPTIVGDVAKTTDTTERRTPAILDKSLAKIPGARETLEPQVNVLGQERQLGGNWLETMIDPSRPSNIISTPVSTELRRLWNAGLKSSPTLVGDKNGYKGLTPEENTAIWKRTGELMDGKLNNLINLEQYKKLDDEDRANLVEIVIDKSKLLARAQAVMDLTEELSGQELKNKLSELKKSGLMTKEVFKKYLEIK</sequence>
<evidence type="ECO:0000256" key="1">
    <source>
        <dbReference type="SAM" id="MobiDB-lite"/>
    </source>
</evidence>
<organism evidence="2 3">
    <name type="scientific">Candidatus Nealsonbacteria bacterium RIFCSPHIGHO2_01_FULL_38_55</name>
    <dbReference type="NCBI Taxonomy" id="1801664"/>
    <lineage>
        <taxon>Bacteria</taxon>
        <taxon>Candidatus Nealsoniibacteriota</taxon>
    </lineage>
</organism>
<dbReference type="AlphaFoldDB" id="A0A1G2E2Q3"/>
<accession>A0A1G2E2Q3</accession>